<gene>
    <name evidence="1" type="ORF">LY01_01191</name>
</gene>
<dbReference type="EMBL" id="PTJE01000002">
    <property type="protein sequence ID" value="PPK95600.1"/>
    <property type="molecule type" value="Genomic_DNA"/>
</dbReference>
<reference evidence="1 2" key="1">
    <citation type="submission" date="2018-02" db="EMBL/GenBank/DDBJ databases">
        <title>Genomic Encyclopedia of Archaeal and Bacterial Type Strains, Phase II (KMG-II): from individual species to whole genera.</title>
        <authorList>
            <person name="Goeker M."/>
        </authorList>
    </citation>
    <scope>NUCLEOTIDE SEQUENCE [LARGE SCALE GENOMIC DNA]</scope>
    <source>
        <strain evidence="1 2">DSM 16809</strain>
    </source>
</reference>
<dbReference type="AlphaFoldDB" id="A0A2S6IN85"/>
<evidence type="ECO:0000313" key="2">
    <source>
        <dbReference type="Proteomes" id="UP000239002"/>
    </source>
</evidence>
<accession>A0A2S6IN85</accession>
<dbReference type="RefSeq" id="WP_104514903.1">
    <property type="nucleotide sequence ID" value="NZ_MQVW01000002.1"/>
</dbReference>
<evidence type="ECO:0008006" key="3">
    <source>
        <dbReference type="Google" id="ProtNLM"/>
    </source>
</evidence>
<dbReference type="Proteomes" id="UP000239002">
    <property type="component" value="Unassembled WGS sequence"/>
</dbReference>
<name>A0A2S6IN85_9FLAO</name>
<comment type="caution">
    <text evidence="1">The sequence shown here is derived from an EMBL/GenBank/DDBJ whole genome shotgun (WGS) entry which is preliminary data.</text>
</comment>
<sequence length="320" mass="37376">MKKQDLIINRFRESVTDQTSFIQQVANVLDISYDAAYRRIQGKAKLTADEAMELAKTGQFSLDNIMVQDVKLSALGEATTHVNSIKSMEEYLVETVRNLRQLGKDGVRFEYSAKDIPVYHHFDNSELARFKIYVWLQLMDPTFMDTKYENFHLTMEMKSAMKEIAQLIERFEVCEIWNDTTVTSSLKQIDYFLTAGMLRLEDARILCKDIKNLIALKQKELLTDRYDIHYHELLIMTNNSIAYKHGKPVAGFVTMTMLGYIRFTASNMLHRIEGYFKHQLKQATSLSHSNSKERARFFNKIEQKINALEKSLERYEVLDF</sequence>
<protein>
    <recommendedName>
        <fullName evidence="3">BetR domain-containing protein</fullName>
    </recommendedName>
</protein>
<dbReference type="OrthoDB" id="1098026at2"/>
<evidence type="ECO:0000313" key="1">
    <source>
        <dbReference type="EMBL" id="PPK95600.1"/>
    </source>
</evidence>
<organism evidence="1 2">
    <name type="scientific">Nonlabens xylanidelens</name>
    <dbReference type="NCBI Taxonomy" id="191564"/>
    <lineage>
        <taxon>Bacteria</taxon>
        <taxon>Pseudomonadati</taxon>
        <taxon>Bacteroidota</taxon>
        <taxon>Flavobacteriia</taxon>
        <taxon>Flavobacteriales</taxon>
        <taxon>Flavobacteriaceae</taxon>
        <taxon>Nonlabens</taxon>
    </lineage>
</organism>
<keyword evidence="2" id="KW-1185">Reference proteome</keyword>
<proteinExistence type="predicted"/>